<dbReference type="Pfam" id="PF08335">
    <property type="entry name" value="GlnD_UR_UTase"/>
    <property type="match status" value="2"/>
</dbReference>
<evidence type="ECO:0000313" key="10">
    <source>
        <dbReference type="EMBL" id="GAA1735078.1"/>
    </source>
</evidence>
<gene>
    <name evidence="7" type="primary">glnE</name>
    <name evidence="10" type="ORF">GCM10009710_14530</name>
</gene>
<dbReference type="EC" id="2.7.7.42" evidence="7"/>
<dbReference type="SUPFAM" id="SSF81301">
    <property type="entry name" value="Nucleotidyltransferase"/>
    <property type="match status" value="2"/>
</dbReference>
<dbReference type="Proteomes" id="UP001501057">
    <property type="component" value="Unassembled WGS sequence"/>
</dbReference>
<proteinExistence type="inferred from homology"/>
<evidence type="ECO:0000259" key="8">
    <source>
        <dbReference type="Pfam" id="PF03710"/>
    </source>
</evidence>
<comment type="function">
    <text evidence="7">Involved in the regulation of glutamine synthetase GlnA, a key enzyme in the process to assimilate ammonia. When cellular nitrogen levels are high, the C-terminal adenylyl transferase (AT) inactivates GlnA by covalent transfer of an adenylyl group from ATP to specific tyrosine residue of GlnA, thus reducing its activity. Conversely, when nitrogen levels are low, the N-terminal adenylyl removase (AR) activates GlnA by removing the adenylyl group by phosphorolysis, increasing its activity. The regulatory region of GlnE binds the signal transduction protein PII (GlnB) which indicates the nitrogen status of the cell.</text>
</comment>
<keyword evidence="6 7" id="KW-0511">Multifunctional enzyme</keyword>
<reference evidence="11" key="1">
    <citation type="journal article" date="2019" name="Int. J. Syst. Evol. Microbiol.">
        <title>The Global Catalogue of Microorganisms (GCM) 10K type strain sequencing project: providing services to taxonomists for standard genome sequencing and annotation.</title>
        <authorList>
            <consortium name="The Broad Institute Genomics Platform"/>
            <consortium name="The Broad Institute Genome Sequencing Center for Infectious Disease"/>
            <person name="Wu L."/>
            <person name="Ma J."/>
        </authorList>
    </citation>
    <scope>NUCLEOTIDE SEQUENCE [LARGE SCALE GENOMIC DNA]</scope>
    <source>
        <strain evidence="11">JCM 13518</strain>
    </source>
</reference>
<dbReference type="GO" id="GO:0016779">
    <property type="term" value="F:nucleotidyltransferase activity"/>
    <property type="evidence" value="ECO:0007669"/>
    <property type="project" value="UniProtKB-KW"/>
</dbReference>
<dbReference type="SUPFAM" id="SSF81593">
    <property type="entry name" value="Nucleotidyltransferase substrate binding subunit/domain"/>
    <property type="match status" value="2"/>
</dbReference>
<evidence type="ECO:0000256" key="6">
    <source>
        <dbReference type="ARBA" id="ARBA00023268"/>
    </source>
</evidence>
<dbReference type="InterPro" id="IPR043519">
    <property type="entry name" value="NT_sf"/>
</dbReference>
<dbReference type="Gene3D" id="3.30.460.10">
    <property type="entry name" value="Beta Polymerase, domain 2"/>
    <property type="match status" value="2"/>
</dbReference>
<feature type="domain" description="PII-uridylyltransferase/Glutamine-synthetase adenylyltransferase" evidence="9">
    <location>
        <begin position="826"/>
        <end position="966"/>
    </location>
</feature>
<evidence type="ECO:0000256" key="4">
    <source>
        <dbReference type="ARBA" id="ARBA00022840"/>
    </source>
</evidence>
<feature type="region of interest" description="Adenylyl removase" evidence="7">
    <location>
        <begin position="1"/>
        <end position="465"/>
    </location>
</feature>
<dbReference type="InterPro" id="IPR013546">
    <property type="entry name" value="PII_UdlTrfase/GS_AdlTrfase"/>
</dbReference>
<feature type="region of interest" description="Adenylyl transferase" evidence="7">
    <location>
        <begin position="473"/>
        <end position="977"/>
    </location>
</feature>
<keyword evidence="3 7" id="KW-0547">Nucleotide-binding</keyword>
<feature type="domain" description="Glutamate-ammonia ligase adenylyltransferase repeated" evidence="8">
    <location>
        <begin position="74"/>
        <end position="299"/>
    </location>
</feature>
<keyword evidence="4 7" id="KW-0067">ATP-binding</keyword>
<dbReference type="CDD" id="cd05401">
    <property type="entry name" value="NT_GlnE_GlnD_like"/>
    <property type="match status" value="2"/>
</dbReference>
<feature type="domain" description="PII-uridylyltransferase/Glutamine-synthetase adenylyltransferase" evidence="9">
    <location>
        <begin position="321"/>
        <end position="461"/>
    </location>
</feature>
<dbReference type="InterPro" id="IPR005190">
    <property type="entry name" value="GlnE_rpt_dom"/>
</dbReference>
<keyword evidence="1 7" id="KW-0808">Transferase</keyword>
<dbReference type="HAMAP" id="MF_00802">
    <property type="entry name" value="GlnE"/>
    <property type="match status" value="1"/>
</dbReference>
<dbReference type="RefSeq" id="WP_344199328.1">
    <property type="nucleotide sequence ID" value="NZ_BAAAME010000002.1"/>
</dbReference>
<accession>A0ABP4VQY8</accession>
<dbReference type="InterPro" id="IPR023057">
    <property type="entry name" value="GlnE"/>
</dbReference>
<comment type="catalytic activity">
    <reaction evidence="7">
        <text>[glutamine synthetase]-O(4)-(5'-adenylyl)-L-tyrosine + phosphate = [glutamine synthetase]-L-tyrosine + ADP</text>
        <dbReference type="Rhea" id="RHEA:43716"/>
        <dbReference type="Rhea" id="RHEA-COMP:10660"/>
        <dbReference type="Rhea" id="RHEA-COMP:10661"/>
        <dbReference type="ChEBI" id="CHEBI:43474"/>
        <dbReference type="ChEBI" id="CHEBI:46858"/>
        <dbReference type="ChEBI" id="CHEBI:83624"/>
        <dbReference type="ChEBI" id="CHEBI:456216"/>
        <dbReference type="EC" id="2.7.7.89"/>
    </reaction>
</comment>
<sequence>MPSASLDLSRRGFRNADAAAAHLADLGDVDLELIDQIASVASPDSAISSLAAIARSMGADALRAKLAEPELRSRLLVVLGTSEAMGDFLARHPEHLDELAADQLDLRRREADAMRAELAEATNATELRVTYYRQLLCTIARDLNAYSTFRETSSELSDLAVATLEAALGIARSEDDDADLVRLAVIAMGKTGGHELNYISDVDVIFVHEVVEGADDQKALRAATRLASATMRICSEHTSEGVIWEVDANLRPEGNQGPLTRTVASHVAYYERWATTWEFQALLKARFAAGDADLGQQYLAAVQPMVWEASTRENFVSDTRAMRRRVIDHIPAAHRERQLKLGSGGLRDVEFAVQLLQLVHGRADESLRSPTTLDALEALTEGGYVGRRDGSALEEAYEFLRTLEHRIQLYRLKRSHIVPDDEEDLSRLGRSMGYRGQPAANLVSEWQSHRRIVRRLHEKLFYQPLLEAVAALPTEGLRLSPEAARERLVALGFRDPKGALAHLEAMTSGVSRRKAIQRALLPAMLAWFSESPDPDAGLLAFRSISESLGESHWYLRKLRDEGEGAEQLARLLSSSRYAADLMVRNPDAVALLGDDTELVPRDLERIHTEMELGAKRHANDAKAAVRAIRRIRRRELSRIAMSDVLGRLDIVDVGHALSAVNAATIGAALSAAIREVETERGEMPTRMAVVLMGRLGGREAGYGSDADVMFVHQPLPGAEEKAASTAATAVATKLREMLSVAGEDPPLEIDAELRPEGRNGPLVRTFASYEAYYAKWSAVWEAQALLRASPVIGDPDLCARFRALIDPLRYPEGGLDEAGVREIRRIKARVESERLPRGANPTTHLKLGRGGIADVEWTVQLLQLRHGHDVPGLRTTDTLDALHAAAGAGLVEADDAAILEEAWRLVSRIRNGVVLLRGKPAESMVEQAAERAGLAHLLGYRQDESERMVDDYLRTTRQARAVIERVFWGEQAATPDP</sequence>
<keyword evidence="5 7" id="KW-0460">Magnesium</keyword>
<dbReference type="EC" id="2.7.7.89" evidence="7"/>
<dbReference type="NCBIfam" id="NF010707">
    <property type="entry name" value="PRK14109.1"/>
    <property type="match status" value="1"/>
</dbReference>
<feature type="domain" description="Glutamate-ammonia ligase adenylyltransferase repeated" evidence="8">
    <location>
        <begin position="566"/>
        <end position="802"/>
    </location>
</feature>
<comment type="cofactor">
    <cofactor evidence="7">
        <name>Mg(2+)</name>
        <dbReference type="ChEBI" id="CHEBI:18420"/>
    </cofactor>
</comment>
<evidence type="ECO:0000259" key="9">
    <source>
        <dbReference type="Pfam" id="PF08335"/>
    </source>
</evidence>
<evidence type="ECO:0000256" key="1">
    <source>
        <dbReference type="ARBA" id="ARBA00022679"/>
    </source>
</evidence>
<organism evidence="10 11">
    <name type="scientific">Aeromicrobium alkaliterrae</name>
    <dbReference type="NCBI Taxonomy" id="302168"/>
    <lineage>
        <taxon>Bacteria</taxon>
        <taxon>Bacillati</taxon>
        <taxon>Actinomycetota</taxon>
        <taxon>Actinomycetes</taxon>
        <taxon>Propionibacteriales</taxon>
        <taxon>Nocardioidaceae</taxon>
        <taxon>Aeromicrobium</taxon>
    </lineage>
</organism>
<dbReference type="PANTHER" id="PTHR30621:SF0">
    <property type="entry name" value="BIFUNCTIONAL GLUTAMINE SYNTHETASE ADENYLYLTRANSFERASE_ADENYLYL-REMOVING ENZYME"/>
    <property type="match status" value="1"/>
</dbReference>
<keyword evidence="2 7" id="KW-0548">Nucleotidyltransferase</keyword>
<name>A0ABP4VQY8_9ACTN</name>
<evidence type="ECO:0000256" key="7">
    <source>
        <dbReference type="HAMAP-Rule" id="MF_00802"/>
    </source>
</evidence>
<comment type="similarity">
    <text evidence="7">Belongs to the GlnE family.</text>
</comment>
<dbReference type="PANTHER" id="PTHR30621">
    <property type="entry name" value="GLUTAMINE SYNTHETASE ADENYLYLTRANSFERASE"/>
    <property type="match status" value="1"/>
</dbReference>
<comment type="catalytic activity">
    <reaction evidence="7">
        <text>[glutamine synthetase]-L-tyrosine + ATP = [glutamine synthetase]-O(4)-(5'-adenylyl)-L-tyrosine + diphosphate</text>
        <dbReference type="Rhea" id="RHEA:18589"/>
        <dbReference type="Rhea" id="RHEA-COMP:10660"/>
        <dbReference type="Rhea" id="RHEA-COMP:10661"/>
        <dbReference type="ChEBI" id="CHEBI:30616"/>
        <dbReference type="ChEBI" id="CHEBI:33019"/>
        <dbReference type="ChEBI" id="CHEBI:46858"/>
        <dbReference type="ChEBI" id="CHEBI:83624"/>
        <dbReference type="EC" id="2.7.7.42"/>
    </reaction>
</comment>
<dbReference type="Pfam" id="PF03710">
    <property type="entry name" value="GlnE"/>
    <property type="match status" value="2"/>
</dbReference>
<evidence type="ECO:0000313" key="11">
    <source>
        <dbReference type="Proteomes" id="UP001501057"/>
    </source>
</evidence>
<evidence type="ECO:0000256" key="3">
    <source>
        <dbReference type="ARBA" id="ARBA00022741"/>
    </source>
</evidence>
<dbReference type="EMBL" id="BAAAME010000002">
    <property type="protein sequence ID" value="GAA1735078.1"/>
    <property type="molecule type" value="Genomic_DNA"/>
</dbReference>
<evidence type="ECO:0000256" key="5">
    <source>
        <dbReference type="ARBA" id="ARBA00022842"/>
    </source>
</evidence>
<evidence type="ECO:0000256" key="2">
    <source>
        <dbReference type="ARBA" id="ARBA00022695"/>
    </source>
</evidence>
<dbReference type="Gene3D" id="1.20.120.330">
    <property type="entry name" value="Nucleotidyltransferases domain 2"/>
    <property type="match status" value="2"/>
</dbReference>
<protein>
    <recommendedName>
        <fullName evidence="7">Bifunctional glutamine synthetase adenylyltransferase/adenylyl-removing enzyme</fullName>
    </recommendedName>
    <alternativeName>
        <fullName evidence="7">ATP:glutamine synthetase adenylyltransferase</fullName>
    </alternativeName>
    <alternativeName>
        <fullName evidence="7">ATase</fullName>
    </alternativeName>
    <domain>
        <recommendedName>
            <fullName evidence="7">Glutamine synthetase adenylyl-L-tyrosine phosphorylase</fullName>
            <ecNumber evidence="7">2.7.7.89</ecNumber>
        </recommendedName>
        <alternativeName>
            <fullName evidence="7">Adenylyl removase</fullName>
            <shortName evidence="7">AR</shortName>
            <shortName evidence="7">AT-N</shortName>
        </alternativeName>
    </domain>
    <domain>
        <recommendedName>
            <fullName evidence="7">Glutamine synthetase adenylyl transferase</fullName>
            <ecNumber evidence="7">2.7.7.42</ecNumber>
        </recommendedName>
        <alternativeName>
            <fullName evidence="7">Adenylyl transferase</fullName>
            <shortName evidence="7">AT</shortName>
            <shortName evidence="7">AT-C</shortName>
        </alternativeName>
    </domain>
</protein>
<keyword evidence="11" id="KW-1185">Reference proteome</keyword>
<comment type="caution">
    <text evidence="10">The sequence shown here is derived from an EMBL/GenBank/DDBJ whole genome shotgun (WGS) entry which is preliminary data.</text>
</comment>